<evidence type="ECO:0000313" key="10">
    <source>
        <dbReference type="EMBL" id="PIC52642.1"/>
    </source>
</evidence>
<feature type="region of interest" description="Disordered" evidence="7">
    <location>
        <begin position="266"/>
        <end position="289"/>
    </location>
</feature>
<dbReference type="InterPro" id="IPR036397">
    <property type="entry name" value="RNaseH_sf"/>
</dbReference>
<evidence type="ECO:0000256" key="3">
    <source>
        <dbReference type="ARBA" id="ARBA00022695"/>
    </source>
</evidence>
<keyword evidence="6" id="KW-0862">Zinc</keyword>
<dbReference type="EC" id="2.7.7.49" evidence="1"/>
<dbReference type="PANTHER" id="PTHR37984">
    <property type="entry name" value="PROTEIN CBG26694"/>
    <property type="match status" value="1"/>
</dbReference>
<dbReference type="SUPFAM" id="SSF57756">
    <property type="entry name" value="Retrovirus zinc finger-like domains"/>
    <property type="match status" value="1"/>
</dbReference>
<feature type="region of interest" description="Disordered" evidence="7">
    <location>
        <begin position="838"/>
        <end position="913"/>
    </location>
</feature>
<feature type="compositionally biased region" description="Polar residues" evidence="7">
    <location>
        <begin position="887"/>
        <end position="913"/>
    </location>
</feature>
<sequence length="1011" mass="113794">MPPKVSKEVSEDLNVKLVEMMALLQQSMQVQQESMQAQAERHDKAIEVLTQRLAAGESAESSDNSSKLMSELGGRIAQFVFDLEEEKTFSKWYARYGTAFTVEGASLKDGQKVSLLISKLSDQVYDQYTKRICPKEFKEVEFKDTVDILKEMFDIKKSLFSHRFACINITRENETPVEYTNKVNALCEAAMLKDIDPEGWKVFFWLRGLDPNRDQKQLAYFLKYVEQKLEQQQKVNINDLCAEWQKFLRQSSVLLEMSESDKVVKAVQSKNLDNRQNQKPSNREESRGEHCLNCGRAGHKTPECLKPQRTCFNCQKQGHIAKFCKSARFSESKNTQNVLMVGGTVSEDVQVNSIRQFVSAKVEGKTMDFQLDTGSDITLIGRKDWERIGKPKLERIKSTVKSASGNELKLLGRTLVSFVLKGSVGSEYVYVREQGNLLGLDWIERSSEMSYHLERMVNAGSQTKSGSIQSKLNKGKKKFPKVFKEHPRRCTEEKAVLSVKQTASPVCMAEVQKETKNDTLMKKVIKWVSKGTWPRKVDKRLKQWFSIKDSLSVTQECLMFGDRVVVPKSLQRAVLKQLHEGHPGMVRMKQMARAFVYWPRMAEDVEEAVAQCKACQIHEKTPKKVSLVPWKTPERVWQSVHIGYVGPGNGQYYLVAVDAKSKWAEVKIVKTINATTTVRKLKEIFSQNGFPETIVSVNGPQFESKEFAMMCQENGILHIRSPAFHPESNVNTLKMGLKQLKGEGSVGNETLAKFLLHYRSKPSTALSGLSPAEVYLNRRLRTNMIIPQLNKKSGGSDSCTMKKKFKHQSVNAKAKAYKKCDGIYTKVFEKKVDGRERNGTNAQRFQGTTNAVTANRSQSVVHRGTRQGASQGSRGASQGASQGTSQVVSESASQGRGQMRGQRSATVSAPVCQSTSIRRQAARLDPCVKEISKSVHFNIPGSRFILPSLDPTMPALNTAFSTQGRARDEWDTMFKIPNQWNPGDEVGFKMNSKTKRFIGGNGAFDMPALGL</sequence>
<feature type="domain" description="CCHC-type" evidence="8">
    <location>
        <begin position="291"/>
        <end position="304"/>
    </location>
</feature>
<evidence type="ECO:0000256" key="5">
    <source>
        <dbReference type="ARBA" id="ARBA00022759"/>
    </source>
</evidence>
<dbReference type="GO" id="GO:0008270">
    <property type="term" value="F:zinc ion binding"/>
    <property type="evidence" value="ECO:0007669"/>
    <property type="project" value="UniProtKB-KW"/>
</dbReference>
<evidence type="ECO:0000259" key="9">
    <source>
        <dbReference type="PROSITE" id="PS50994"/>
    </source>
</evidence>
<dbReference type="GO" id="GO:0015074">
    <property type="term" value="P:DNA integration"/>
    <property type="evidence" value="ECO:0007669"/>
    <property type="project" value="InterPro"/>
</dbReference>
<dbReference type="SUPFAM" id="SSF53098">
    <property type="entry name" value="Ribonuclease H-like"/>
    <property type="match status" value="1"/>
</dbReference>
<dbReference type="Pfam" id="PF13650">
    <property type="entry name" value="Asp_protease_2"/>
    <property type="match status" value="1"/>
</dbReference>
<dbReference type="PANTHER" id="PTHR37984:SF5">
    <property type="entry name" value="PROTEIN NYNRIN-LIKE"/>
    <property type="match status" value="1"/>
</dbReference>
<keyword evidence="6" id="KW-0479">Metal-binding</keyword>
<dbReference type="InterPro" id="IPR001584">
    <property type="entry name" value="Integrase_cat-core"/>
</dbReference>
<keyword evidence="11" id="KW-1185">Reference proteome</keyword>
<dbReference type="Gene3D" id="3.30.420.10">
    <property type="entry name" value="Ribonuclease H-like superfamily/Ribonuclease H"/>
    <property type="match status" value="1"/>
</dbReference>
<dbReference type="GO" id="GO:0003676">
    <property type="term" value="F:nucleic acid binding"/>
    <property type="evidence" value="ECO:0007669"/>
    <property type="project" value="InterPro"/>
</dbReference>
<dbReference type="SUPFAM" id="SSF50630">
    <property type="entry name" value="Acid proteases"/>
    <property type="match status" value="1"/>
</dbReference>
<dbReference type="Pfam" id="PF17921">
    <property type="entry name" value="Integrase_H2C2"/>
    <property type="match status" value="1"/>
</dbReference>
<protein>
    <recommendedName>
        <fullName evidence="1">RNA-directed DNA polymerase</fullName>
        <ecNumber evidence="1">2.7.7.49</ecNumber>
    </recommendedName>
</protein>
<feature type="domain" description="Integrase catalytic" evidence="9">
    <location>
        <begin position="625"/>
        <end position="729"/>
    </location>
</feature>
<dbReference type="OrthoDB" id="5862337at2759"/>
<dbReference type="InterPro" id="IPR036875">
    <property type="entry name" value="Znf_CCHC_sf"/>
</dbReference>
<keyword evidence="2" id="KW-0808">Transferase</keyword>
<dbReference type="InterPro" id="IPR041588">
    <property type="entry name" value="Integrase_H2C2"/>
</dbReference>
<dbReference type="GO" id="GO:0004519">
    <property type="term" value="F:endonuclease activity"/>
    <property type="evidence" value="ECO:0007669"/>
    <property type="project" value="UniProtKB-KW"/>
</dbReference>
<evidence type="ECO:0000256" key="1">
    <source>
        <dbReference type="ARBA" id="ARBA00012493"/>
    </source>
</evidence>
<feature type="compositionally biased region" description="Polar residues" evidence="7">
    <location>
        <begin position="268"/>
        <end position="280"/>
    </location>
</feature>
<dbReference type="SMART" id="SM00343">
    <property type="entry name" value="ZnF_C2HC"/>
    <property type="match status" value="2"/>
</dbReference>
<dbReference type="GO" id="GO:0003964">
    <property type="term" value="F:RNA-directed DNA polymerase activity"/>
    <property type="evidence" value="ECO:0007669"/>
    <property type="project" value="UniProtKB-EC"/>
</dbReference>
<dbReference type="AlphaFoldDB" id="A0A2G5VLK6"/>
<dbReference type="Pfam" id="PF00665">
    <property type="entry name" value="rve"/>
    <property type="match status" value="1"/>
</dbReference>
<dbReference type="InterPro" id="IPR050951">
    <property type="entry name" value="Retrovirus_Pol_polyprotein"/>
</dbReference>
<comment type="caution">
    <text evidence="10">The sequence shown here is derived from an EMBL/GenBank/DDBJ whole genome shotgun (WGS) entry which is preliminary data.</text>
</comment>
<organism evidence="10 11">
    <name type="scientific">Caenorhabditis nigoni</name>
    <dbReference type="NCBI Taxonomy" id="1611254"/>
    <lineage>
        <taxon>Eukaryota</taxon>
        <taxon>Metazoa</taxon>
        <taxon>Ecdysozoa</taxon>
        <taxon>Nematoda</taxon>
        <taxon>Chromadorea</taxon>
        <taxon>Rhabditida</taxon>
        <taxon>Rhabditina</taxon>
        <taxon>Rhabditomorpha</taxon>
        <taxon>Rhabditoidea</taxon>
        <taxon>Rhabditidae</taxon>
        <taxon>Peloderinae</taxon>
        <taxon>Caenorhabditis</taxon>
    </lineage>
</organism>
<feature type="domain" description="CCHC-type" evidence="8">
    <location>
        <begin position="311"/>
        <end position="326"/>
    </location>
</feature>
<dbReference type="InterPro" id="IPR001878">
    <property type="entry name" value="Znf_CCHC"/>
</dbReference>
<dbReference type="Gene3D" id="2.40.70.10">
    <property type="entry name" value="Acid Proteases"/>
    <property type="match status" value="1"/>
</dbReference>
<evidence type="ECO:0000256" key="2">
    <source>
        <dbReference type="ARBA" id="ARBA00022679"/>
    </source>
</evidence>
<feature type="compositionally biased region" description="Polar residues" evidence="7">
    <location>
        <begin position="839"/>
        <end position="860"/>
    </location>
</feature>
<dbReference type="PROSITE" id="PS50994">
    <property type="entry name" value="INTEGRASE"/>
    <property type="match status" value="1"/>
</dbReference>
<dbReference type="Gene3D" id="1.10.340.70">
    <property type="match status" value="1"/>
</dbReference>
<evidence type="ECO:0000259" key="8">
    <source>
        <dbReference type="PROSITE" id="PS50158"/>
    </source>
</evidence>
<feature type="compositionally biased region" description="Low complexity" evidence="7">
    <location>
        <begin position="867"/>
        <end position="886"/>
    </location>
</feature>
<evidence type="ECO:0000256" key="4">
    <source>
        <dbReference type="ARBA" id="ARBA00022722"/>
    </source>
</evidence>
<dbReference type="STRING" id="1611254.A0A2G5VLK6"/>
<dbReference type="GO" id="GO:0019899">
    <property type="term" value="F:enzyme binding"/>
    <property type="evidence" value="ECO:0007669"/>
    <property type="project" value="UniProtKB-ARBA"/>
</dbReference>
<dbReference type="InterPro" id="IPR021109">
    <property type="entry name" value="Peptidase_aspartic_dom_sf"/>
</dbReference>
<gene>
    <name evidence="10" type="primary">Cnig_chr_I.g2660</name>
    <name evidence="10" type="ORF">B9Z55_002660</name>
</gene>
<keyword evidence="6" id="KW-0863">Zinc-finger</keyword>
<proteinExistence type="predicted"/>
<evidence type="ECO:0000256" key="7">
    <source>
        <dbReference type="SAM" id="MobiDB-lite"/>
    </source>
</evidence>
<reference evidence="11" key="1">
    <citation type="submission" date="2017-10" db="EMBL/GenBank/DDBJ databases">
        <title>Rapid genome shrinkage in a self-fertile nematode reveals novel sperm competition proteins.</title>
        <authorList>
            <person name="Yin D."/>
            <person name="Schwarz E.M."/>
            <person name="Thomas C.G."/>
            <person name="Felde R.L."/>
            <person name="Korf I.F."/>
            <person name="Cutter A.D."/>
            <person name="Schartner C.M."/>
            <person name="Ralston E.J."/>
            <person name="Meyer B.J."/>
            <person name="Haag E.S."/>
        </authorList>
    </citation>
    <scope>NUCLEOTIDE SEQUENCE [LARGE SCALE GENOMIC DNA]</scope>
    <source>
        <strain evidence="11">JU1422</strain>
    </source>
</reference>
<dbReference type="InterPro" id="IPR055510">
    <property type="entry name" value="DUF7083"/>
</dbReference>
<keyword evidence="5" id="KW-0255">Endonuclease</keyword>
<dbReference type="Proteomes" id="UP000230233">
    <property type="component" value="Chromosome I"/>
</dbReference>
<keyword evidence="4" id="KW-0540">Nuclease</keyword>
<dbReference type="Pfam" id="PF23309">
    <property type="entry name" value="DUF7083"/>
    <property type="match status" value="1"/>
</dbReference>
<keyword evidence="5" id="KW-0378">Hydrolase</keyword>
<keyword evidence="3" id="KW-0548">Nucleotidyltransferase</keyword>
<dbReference type="EMBL" id="PDUG01000001">
    <property type="protein sequence ID" value="PIC52642.1"/>
    <property type="molecule type" value="Genomic_DNA"/>
</dbReference>
<dbReference type="InterPro" id="IPR012337">
    <property type="entry name" value="RNaseH-like_sf"/>
</dbReference>
<dbReference type="GO" id="GO:0005737">
    <property type="term" value="C:cytoplasm"/>
    <property type="evidence" value="ECO:0007669"/>
    <property type="project" value="UniProtKB-ARBA"/>
</dbReference>
<dbReference type="PROSITE" id="PS50158">
    <property type="entry name" value="ZF_CCHC"/>
    <property type="match status" value="2"/>
</dbReference>
<name>A0A2G5VLK6_9PELO</name>
<dbReference type="Gene3D" id="4.10.60.10">
    <property type="entry name" value="Zinc finger, CCHC-type"/>
    <property type="match status" value="1"/>
</dbReference>
<dbReference type="FunFam" id="1.10.340.70:FF:000003">
    <property type="entry name" value="Protein CBG25708"/>
    <property type="match status" value="1"/>
</dbReference>
<accession>A0A2G5VLK6</accession>
<evidence type="ECO:0000256" key="6">
    <source>
        <dbReference type="PROSITE-ProRule" id="PRU00047"/>
    </source>
</evidence>
<evidence type="ECO:0000313" key="11">
    <source>
        <dbReference type="Proteomes" id="UP000230233"/>
    </source>
</evidence>